<dbReference type="OrthoDB" id="390244at2"/>
<evidence type="ECO:0000256" key="1">
    <source>
        <dbReference type="SAM" id="Coils"/>
    </source>
</evidence>
<evidence type="ECO:0000313" key="3">
    <source>
        <dbReference type="Proteomes" id="UP000067476"/>
    </source>
</evidence>
<dbReference type="STRING" id="216942.SLITO_v1c05460"/>
<keyword evidence="3" id="KW-1185">Reference proteome</keyword>
<dbReference type="InterPro" id="IPR009057">
    <property type="entry name" value="Homeodomain-like_sf"/>
</dbReference>
<dbReference type="SUPFAM" id="SSF46689">
    <property type="entry name" value="Homeodomain-like"/>
    <property type="match status" value="1"/>
</dbReference>
<gene>
    <name evidence="2" type="ORF">SLITO_v1c05460</name>
</gene>
<dbReference type="GO" id="GO:0004803">
    <property type="term" value="F:transposase activity"/>
    <property type="evidence" value="ECO:0007669"/>
    <property type="project" value="InterPro"/>
</dbReference>
<dbReference type="PATRIC" id="fig|216942.3.peg.549"/>
<sequence length="98" mass="11857">MKRYTKEEKIKICKLFLESNSKCEDFSKCYKLSSISLRNWVKNYNLFGDGAFDNSKTHLEEKLKSLQKENKKLKKQLKDQELRDEMYSDLRRLINKKK</sequence>
<dbReference type="Pfam" id="PF01527">
    <property type="entry name" value="HTH_Tnp_1"/>
    <property type="match status" value="1"/>
</dbReference>
<dbReference type="InterPro" id="IPR002514">
    <property type="entry name" value="Transposase_8"/>
</dbReference>
<dbReference type="Proteomes" id="UP000067476">
    <property type="component" value="Chromosome"/>
</dbReference>
<feature type="coiled-coil region" evidence="1">
    <location>
        <begin position="56"/>
        <end position="83"/>
    </location>
</feature>
<dbReference type="AlphaFoldDB" id="A0A0K1W1X5"/>
<accession>A0A0K1W1X5</accession>
<dbReference type="RefSeq" id="WP_075058284.1">
    <property type="nucleotide sequence ID" value="NZ_CP012357.1"/>
</dbReference>
<dbReference type="EMBL" id="CP012357">
    <property type="protein sequence ID" value="AKX34186.1"/>
    <property type="molecule type" value="Genomic_DNA"/>
</dbReference>
<keyword evidence="1" id="KW-0175">Coiled coil</keyword>
<evidence type="ECO:0008006" key="4">
    <source>
        <dbReference type="Google" id="ProtNLM"/>
    </source>
</evidence>
<protein>
    <recommendedName>
        <fullName evidence="4">Transposase</fullName>
    </recommendedName>
</protein>
<dbReference type="InterPro" id="IPR036388">
    <property type="entry name" value="WH-like_DNA-bd_sf"/>
</dbReference>
<name>A0A0K1W1X5_9MOLU</name>
<reference evidence="2 3" key="1">
    <citation type="journal article" date="2015" name="Genome Announc.">
        <title>Complete Genome Sequence of Spiroplasma litorale TN-1T (DSM 21781), a Bacterium Isolated from a Green-Eyed Horsefly (Tabanus nigrovittatus).</title>
        <authorList>
            <person name="Lo W.S."/>
            <person name="Lai Y.C."/>
            <person name="Lien Y.W."/>
            <person name="Wang T.H."/>
            <person name="Kuo C.H."/>
        </authorList>
    </citation>
    <scope>NUCLEOTIDE SEQUENCE [LARGE SCALE GENOMIC DNA]</scope>
    <source>
        <strain evidence="2 3">TN-1</strain>
    </source>
</reference>
<organism evidence="2 3">
    <name type="scientific">Spiroplasma litorale</name>
    <dbReference type="NCBI Taxonomy" id="216942"/>
    <lineage>
        <taxon>Bacteria</taxon>
        <taxon>Bacillati</taxon>
        <taxon>Mycoplasmatota</taxon>
        <taxon>Mollicutes</taxon>
        <taxon>Entomoplasmatales</taxon>
        <taxon>Spiroplasmataceae</taxon>
        <taxon>Spiroplasma</taxon>
    </lineage>
</organism>
<dbReference type="KEGG" id="sll:SLITO_v1c05460"/>
<dbReference type="Gene3D" id="1.10.10.10">
    <property type="entry name" value="Winged helix-like DNA-binding domain superfamily/Winged helix DNA-binding domain"/>
    <property type="match status" value="1"/>
</dbReference>
<proteinExistence type="predicted"/>
<evidence type="ECO:0000313" key="2">
    <source>
        <dbReference type="EMBL" id="AKX34186.1"/>
    </source>
</evidence>
<dbReference type="GO" id="GO:0006313">
    <property type="term" value="P:DNA transposition"/>
    <property type="evidence" value="ECO:0007669"/>
    <property type="project" value="InterPro"/>
</dbReference>
<dbReference type="GO" id="GO:0003677">
    <property type="term" value="F:DNA binding"/>
    <property type="evidence" value="ECO:0007669"/>
    <property type="project" value="InterPro"/>
</dbReference>